<dbReference type="RefSeq" id="WP_019349726.1">
    <property type="nucleotide sequence ID" value="NZ_UGGT01000001.1"/>
</dbReference>
<dbReference type="OrthoDB" id="9801454at2"/>
<name>A0A377G8Z1_9GAMM</name>
<dbReference type="EMBL" id="UGGT01000001">
    <property type="protein sequence ID" value="STO21286.1"/>
    <property type="molecule type" value="Genomic_DNA"/>
</dbReference>
<dbReference type="Proteomes" id="UP000254554">
    <property type="component" value="Unassembled WGS sequence"/>
</dbReference>
<dbReference type="NCBIfam" id="TIGR00199">
    <property type="entry name" value="PncC_domain"/>
    <property type="match status" value="1"/>
</dbReference>
<evidence type="ECO:0000259" key="1">
    <source>
        <dbReference type="Pfam" id="PF02464"/>
    </source>
</evidence>
<reference evidence="2 3" key="1">
    <citation type="submission" date="2018-06" db="EMBL/GenBank/DDBJ databases">
        <authorList>
            <consortium name="Pathogen Informatics"/>
            <person name="Doyle S."/>
        </authorList>
    </citation>
    <scope>NUCLEOTIDE SEQUENCE [LARGE SCALE GENOMIC DNA]</scope>
    <source>
        <strain evidence="2 3">NCTC11370</strain>
    </source>
</reference>
<dbReference type="InterPro" id="IPR008136">
    <property type="entry name" value="CinA_C"/>
</dbReference>
<accession>A0A377G8Z1</accession>
<dbReference type="AlphaFoldDB" id="A0A377G8Z1"/>
<dbReference type="Gene3D" id="3.90.950.20">
    <property type="entry name" value="CinA-like"/>
    <property type="match status" value="1"/>
</dbReference>
<dbReference type="STRING" id="1094715.GCA_000236165_01072"/>
<organism evidence="2 3">
    <name type="scientific">Fluoribacter dumoffii</name>
    <dbReference type="NCBI Taxonomy" id="463"/>
    <lineage>
        <taxon>Bacteria</taxon>
        <taxon>Pseudomonadati</taxon>
        <taxon>Pseudomonadota</taxon>
        <taxon>Gammaproteobacteria</taxon>
        <taxon>Legionellales</taxon>
        <taxon>Legionellaceae</taxon>
        <taxon>Fluoribacter</taxon>
    </lineage>
</organism>
<sequence length="170" mass="18845">MNQQELRELISFLKSHKLKLSTAESCTSGYIIHLLSKVPKSGEVLDTGFVVYSEEAKLKVLGVKKKTIKKFNLTSEEVARETVQGALRYTQANIAVASTGIAASKPMDGIPPGTICFAWLIKHNSKNILVSERVLFKGSKSQKQKLAAAYALKQIPFYFNKLISVLNEKE</sequence>
<gene>
    <name evidence="2" type="primary">ygaD_2</name>
    <name evidence="2" type="ORF">NCTC11370_01351</name>
</gene>
<dbReference type="Pfam" id="PF02464">
    <property type="entry name" value="CinA"/>
    <property type="match status" value="1"/>
</dbReference>
<evidence type="ECO:0000313" key="3">
    <source>
        <dbReference type="Proteomes" id="UP000254554"/>
    </source>
</evidence>
<dbReference type="SUPFAM" id="SSF142433">
    <property type="entry name" value="CinA-like"/>
    <property type="match status" value="1"/>
</dbReference>
<evidence type="ECO:0000313" key="2">
    <source>
        <dbReference type="EMBL" id="STO21286.1"/>
    </source>
</evidence>
<keyword evidence="3" id="KW-1185">Reference proteome</keyword>
<protein>
    <submittedName>
        <fullName evidence="2">Uncharacterized protein (Competence- and mitomycin-induced)</fullName>
    </submittedName>
</protein>
<proteinExistence type="predicted"/>
<feature type="domain" description="CinA C-terminal" evidence="1">
    <location>
        <begin position="7"/>
        <end position="155"/>
    </location>
</feature>
<dbReference type="InterPro" id="IPR036653">
    <property type="entry name" value="CinA-like_C"/>
</dbReference>